<name>A0A444VHV2_9FLAO</name>
<evidence type="ECO:0000313" key="5">
    <source>
        <dbReference type="Proteomes" id="UP000290261"/>
    </source>
</evidence>
<proteinExistence type="predicted"/>
<evidence type="ECO:0008006" key="6">
    <source>
        <dbReference type="Google" id="ProtNLM"/>
    </source>
</evidence>
<evidence type="ECO:0000256" key="1">
    <source>
        <dbReference type="SAM" id="Phobius"/>
    </source>
</evidence>
<dbReference type="GO" id="GO:0016989">
    <property type="term" value="F:sigma factor antagonist activity"/>
    <property type="evidence" value="ECO:0007669"/>
    <property type="project" value="TreeGrafter"/>
</dbReference>
<reference evidence="4 5" key="1">
    <citation type="submission" date="2014-04" db="EMBL/GenBank/DDBJ databases">
        <title>Whole genome of Muricauda olearia.</title>
        <authorList>
            <person name="Zhang X.-H."/>
            <person name="Tang K."/>
        </authorList>
    </citation>
    <scope>NUCLEOTIDE SEQUENCE [LARGE SCALE GENOMIC DNA]</scope>
    <source>
        <strain evidence="4 5">Th120</strain>
    </source>
</reference>
<evidence type="ECO:0000259" key="2">
    <source>
        <dbReference type="Pfam" id="PF04773"/>
    </source>
</evidence>
<feature type="transmembrane region" description="Helical" evidence="1">
    <location>
        <begin position="80"/>
        <end position="103"/>
    </location>
</feature>
<dbReference type="RefSeq" id="WP_129655895.1">
    <property type="nucleotide sequence ID" value="NZ_ML142914.1"/>
</dbReference>
<dbReference type="Pfam" id="PF04773">
    <property type="entry name" value="FecR"/>
    <property type="match status" value="1"/>
</dbReference>
<keyword evidence="5" id="KW-1185">Reference proteome</keyword>
<evidence type="ECO:0000259" key="3">
    <source>
        <dbReference type="Pfam" id="PF16344"/>
    </source>
</evidence>
<dbReference type="InterPro" id="IPR012373">
    <property type="entry name" value="Ferrdict_sens_TM"/>
</dbReference>
<keyword evidence="1" id="KW-1133">Transmembrane helix</keyword>
<keyword evidence="1" id="KW-0472">Membrane</keyword>
<feature type="domain" description="FecR protein" evidence="2">
    <location>
        <begin position="173"/>
        <end position="268"/>
    </location>
</feature>
<dbReference type="AlphaFoldDB" id="A0A444VHV2"/>
<feature type="domain" description="Protein FecR C-terminal" evidence="3">
    <location>
        <begin position="312"/>
        <end position="382"/>
    </location>
</feature>
<dbReference type="Gene3D" id="2.60.120.1440">
    <property type="match status" value="1"/>
</dbReference>
<evidence type="ECO:0000313" key="4">
    <source>
        <dbReference type="EMBL" id="RYC50333.1"/>
    </source>
</evidence>
<comment type="caution">
    <text evidence="4">The sequence shown here is derived from an EMBL/GenBank/DDBJ whole genome shotgun (WGS) entry which is preliminary data.</text>
</comment>
<dbReference type="PANTHER" id="PTHR30273">
    <property type="entry name" value="PERIPLASMIC SIGNAL SENSOR AND SIGMA FACTOR ACTIVATOR FECR-RELATED"/>
    <property type="match status" value="1"/>
</dbReference>
<dbReference type="InterPro" id="IPR006860">
    <property type="entry name" value="FecR"/>
</dbReference>
<dbReference type="Proteomes" id="UP000290261">
    <property type="component" value="Unassembled WGS sequence"/>
</dbReference>
<organism evidence="4 5">
    <name type="scientific">Flagellimonas olearia</name>
    <dbReference type="NCBI Taxonomy" id="552546"/>
    <lineage>
        <taxon>Bacteria</taxon>
        <taxon>Pseudomonadati</taxon>
        <taxon>Bacteroidota</taxon>
        <taxon>Flavobacteriia</taxon>
        <taxon>Flavobacteriales</taxon>
        <taxon>Flavobacteriaceae</taxon>
        <taxon>Flagellimonas</taxon>
    </lineage>
</organism>
<dbReference type="EMBL" id="JJMP01000010">
    <property type="protein sequence ID" value="RYC50333.1"/>
    <property type="molecule type" value="Genomic_DNA"/>
</dbReference>
<dbReference type="Pfam" id="PF16344">
    <property type="entry name" value="FecR_C"/>
    <property type="match status" value="1"/>
</dbReference>
<dbReference type="Gene3D" id="3.55.50.30">
    <property type="match status" value="1"/>
</dbReference>
<dbReference type="PIRSF" id="PIRSF018266">
    <property type="entry name" value="FecR"/>
    <property type="match status" value="1"/>
</dbReference>
<protein>
    <recommendedName>
        <fullName evidence="6">DUF4974 domain-containing protein</fullName>
    </recommendedName>
</protein>
<sequence>MNSTQGHNLIIKFLNKEANRRELEELDDWLSDQNNITIFNNLVRIHYLTTSCMADYDLHKAKESIKQKVKSNKRKSRLHVYTKISIAASILLAIGLIFGGRYFKKETVSVPNKIVIGSDKAVLTLENGDQVALEKGKSFQKGTMRSNGEQIVYGTHERTDEGDDVLYNYLTIPRGGQFYLQLSDGTKVWLNSETKLKYPVTFYQGQTREVELVYGEAYFEVTPSTQNKGSDFSVVSNDQTISVLGTEFNVSAYKDDDEIVTTLVGGRIALEKGNSRKTLRPNQQSRIQKNLDQIEVIDMDASQAISWVNGVFIFDGESLGEIMKVLSRWYDIDVIFESAQRKDFNFTGILERTKSFDDILTLIGVASQGEVKFEVKNKTVHIK</sequence>
<keyword evidence="1" id="KW-0812">Transmembrane</keyword>
<dbReference type="InterPro" id="IPR032508">
    <property type="entry name" value="FecR_C"/>
</dbReference>
<dbReference type="PANTHER" id="PTHR30273:SF2">
    <property type="entry name" value="PROTEIN FECR"/>
    <property type="match status" value="1"/>
</dbReference>
<gene>
    <name evidence="4" type="ORF">DN53_05250</name>
</gene>
<accession>A0A444VHV2</accession>